<sequence length="47" mass="4779">MAAAQAAGLRCVAIPNAYVPVPRFAAAELVLVSAASVPLRTVLDKVS</sequence>
<keyword evidence="2" id="KW-1185">Reference proteome</keyword>
<reference evidence="1 2" key="1">
    <citation type="submission" date="2022-06" db="EMBL/GenBank/DDBJ databases">
        <title>New Species of the Genus Actinoplanes, ActinopZanes ferrugineus.</title>
        <authorList>
            <person name="Ding P."/>
        </authorList>
    </citation>
    <scope>NUCLEOTIDE SEQUENCE [LARGE SCALE GENOMIC DNA]</scope>
    <source>
        <strain evidence="1 2">TRM88003</strain>
    </source>
</reference>
<dbReference type="RefSeq" id="WP_253235332.1">
    <property type="nucleotide sequence ID" value="NZ_JAMYJR010000001.1"/>
</dbReference>
<protein>
    <recommendedName>
        <fullName evidence="3">SIS domain-containing protein</fullName>
    </recommendedName>
</protein>
<evidence type="ECO:0000313" key="1">
    <source>
        <dbReference type="EMBL" id="MCO8269192.1"/>
    </source>
</evidence>
<dbReference type="Proteomes" id="UP001523369">
    <property type="component" value="Unassembled WGS sequence"/>
</dbReference>
<proteinExistence type="predicted"/>
<evidence type="ECO:0008006" key="3">
    <source>
        <dbReference type="Google" id="ProtNLM"/>
    </source>
</evidence>
<name>A0ABT1DEF8_9ACTN</name>
<accession>A0ABT1DEF8</accession>
<gene>
    <name evidence="1" type="ORF">M1L60_01150</name>
</gene>
<dbReference type="EMBL" id="JAMYJR010000001">
    <property type="protein sequence ID" value="MCO8269192.1"/>
    <property type="molecule type" value="Genomic_DNA"/>
</dbReference>
<organism evidence="1 2">
    <name type="scientific">Paractinoplanes aksuensis</name>
    <dbReference type="NCBI Taxonomy" id="2939490"/>
    <lineage>
        <taxon>Bacteria</taxon>
        <taxon>Bacillati</taxon>
        <taxon>Actinomycetota</taxon>
        <taxon>Actinomycetes</taxon>
        <taxon>Micromonosporales</taxon>
        <taxon>Micromonosporaceae</taxon>
        <taxon>Paractinoplanes</taxon>
    </lineage>
</organism>
<comment type="caution">
    <text evidence="1">The sequence shown here is derived from an EMBL/GenBank/DDBJ whole genome shotgun (WGS) entry which is preliminary data.</text>
</comment>
<evidence type="ECO:0000313" key="2">
    <source>
        <dbReference type="Proteomes" id="UP001523369"/>
    </source>
</evidence>